<dbReference type="Pfam" id="PF05617">
    <property type="entry name" value="Prolamin_like"/>
    <property type="match status" value="1"/>
</dbReference>
<reference evidence="4" key="2">
    <citation type="submission" date="2023-05" db="EMBL/GenBank/DDBJ databases">
        <authorList>
            <person name="Schelkunov M.I."/>
        </authorList>
    </citation>
    <scope>NUCLEOTIDE SEQUENCE</scope>
    <source>
        <strain evidence="4">Hsosn_3</strain>
        <tissue evidence="4">Leaf</tissue>
    </source>
</reference>
<gene>
    <name evidence="4" type="ORF">POM88_017622</name>
</gene>
<protein>
    <recommendedName>
        <fullName evidence="3">Prolamin-like domain-containing protein</fullName>
    </recommendedName>
</protein>
<feature type="compositionally biased region" description="Pro residues" evidence="2">
    <location>
        <begin position="121"/>
        <end position="131"/>
    </location>
</feature>
<evidence type="ECO:0000256" key="2">
    <source>
        <dbReference type="SAM" id="MobiDB-lite"/>
    </source>
</evidence>
<evidence type="ECO:0000256" key="1">
    <source>
        <dbReference type="ARBA" id="ARBA00022729"/>
    </source>
</evidence>
<dbReference type="EMBL" id="JAUIZM010000004">
    <property type="protein sequence ID" value="KAK1389444.1"/>
    <property type="molecule type" value="Genomic_DNA"/>
</dbReference>
<dbReference type="GO" id="GO:2000008">
    <property type="term" value="P:regulation of protein localization to cell surface"/>
    <property type="evidence" value="ECO:0007669"/>
    <property type="project" value="TreeGrafter"/>
</dbReference>
<keyword evidence="1" id="KW-0732">Signal</keyword>
<accession>A0AAD8IQU6</accession>
<dbReference type="InterPro" id="IPR008502">
    <property type="entry name" value="Prolamin-like"/>
</dbReference>
<evidence type="ECO:0000259" key="3">
    <source>
        <dbReference type="Pfam" id="PF05617"/>
    </source>
</evidence>
<dbReference type="GO" id="GO:0031982">
    <property type="term" value="C:vesicle"/>
    <property type="evidence" value="ECO:0007669"/>
    <property type="project" value="TreeGrafter"/>
</dbReference>
<reference evidence="4" key="1">
    <citation type="submission" date="2023-02" db="EMBL/GenBank/DDBJ databases">
        <title>Genome of toxic invasive species Heracleum sosnowskyi carries increased number of genes despite the absence of recent whole-genome duplications.</title>
        <authorList>
            <person name="Schelkunov M."/>
            <person name="Shtratnikova V."/>
            <person name="Makarenko M."/>
            <person name="Klepikova A."/>
            <person name="Omelchenko D."/>
            <person name="Novikova G."/>
            <person name="Obukhova E."/>
            <person name="Bogdanov V."/>
            <person name="Penin A."/>
            <person name="Logacheva M."/>
        </authorList>
    </citation>
    <scope>NUCLEOTIDE SEQUENCE</scope>
    <source>
        <strain evidence="4">Hsosn_3</strain>
        <tissue evidence="4">Leaf</tissue>
    </source>
</reference>
<sequence>MAPKSQATFLINDCLSTIGDIPGCVQEVITSFLTLQIRIGPECCKALLDIEDNCWRQVFPLITSTFPSLIRTFCTASPPPHQYKVQVLSARDSMLSPEPAAWAPEEDVSKTKKKSRKLVKAPPPPLPPEPPHFSTTLTDHPKIPHLKTLVSAYPLSRGVPTSKSAVEPARFEIQPFERWTTGPHVPLRVFEAFELPQDFSSYVDRSRDDVAERCLTRAGQDDSLLT</sequence>
<dbReference type="GO" id="GO:0005576">
    <property type="term" value="C:extracellular region"/>
    <property type="evidence" value="ECO:0007669"/>
    <property type="project" value="TreeGrafter"/>
</dbReference>
<comment type="caution">
    <text evidence="4">The sequence shown here is derived from an EMBL/GenBank/DDBJ whole genome shotgun (WGS) entry which is preliminary data.</text>
</comment>
<dbReference type="Proteomes" id="UP001237642">
    <property type="component" value="Unassembled WGS sequence"/>
</dbReference>
<dbReference type="GO" id="GO:0009567">
    <property type="term" value="P:double fertilization forming a zygote and endosperm"/>
    <property type="evidence" value="ECO:0007669"/>
    <property type="project" value="TreeGrafter"/>
</dbReference>
<evidence type="ECO:0000313" key="5">
    <source>
        <dbReference type="Proteomes" id="UP001237642"/>
    </source>
</evidence>
<feature type="domain" description="Prolamin-like" evidence="3">
    <location>
        <begin position="13"/>
        <end position="74"/>
    </location>
</feature>
<feature type="region of interest" description="Disordered" evidence="2">
    <location>
        <begin position="99"/>
        <end position="131"/>
    </location>
</feature>
<dbReference type="AlphaFoldDB" id="A0AAD8IQU6"/>
<dbReference type="PANTHER" id="PTHR31181">
    <property type="entry name" value="EGG CELL-SECRETED PROTEIN 1.4"/>
    <property type="match status" value="1"/>
</dbReference>
<keyword evidence="5" id="KW-1185">Reference proteome</keyword>
<organism evidence="4 5">
    <name type="scientific">Heracleum sosnowskyi</name>
    <dbReference type="NCBI Taxonomy" id="360622"/>
    <lineage>
        <taxon>Eukaryota</taxon>
        <taxon>Viridiplantae</taxon>
        <taxon>Streptophyta</taxon>
        <taxon>Embryophyta</taxon>
        <taxon>Tracheophyta</taxon>
        <taxon>Spermatophyta</taxon>
        <taxon>Magnoliopsida</taxon>
        <taxon>eudicotyledons</taxon>
        <taxon>Gunneridae</taxon>
        <taxon>Pentapetalae</taxon>
        <taxon>asterids</taxon>
        <taxon>campanulids</taxon>
        <taxon>Apiales</taxon>
        <taxon>Apiaceae</taxon>
        <taxon>Apioideae</taxon>
        <taxon>apioid superclade</taxon>
        <taxon>Tordylieae</taxon>
        <taxon>Tordyliinae</taxon>
        <taxon>Heracleum</taxon>
    </lineage>
</organism>
<evidence type="ECO:0000313" key="4">
    <source>
        <dbReference type="EMBL" id="KAK1389444.1"/>
    </source>
</evidence>
<proteinExistence type="predicted"/>
<name>A0AAD8IQU6_9APIA</name>
<dbReference type="PANTHER" id="PTHR31181:SF67">
    <property type="entry name" value="PROLAMIN-LIKE PROTEIN (DUF1278)"/>
    <property type="match status" value="1"/>
</dbReference>
<dbReference type="GO" id="GO:0080155">
    <property type="term" value="P:regulation of double fertilization forming a zygote and endosperm"/>
    <property type="evidence" value="ECO:0007669"/>
    <property type="project" value="TreeGrafter"/>
</dbReference>